<dbReference type="PATRIC" id="fig|1445510.3.peg.429"/>
<dbReference type="STRING" id="1445510.YC6258_00442"/>
<gene>
    <name evidence="12" type="ORF">YC6258_00442</name>
</gene>
<dbReference type="SUPFAM" id="SSF161111">
    <property type="entry name" value="Cation efflux protein transmembrane domain-like"/>
    <property type="match status" value="1"/>
</dbReference>
<dbReference type="InterPro" id="IPR058533">
    <property type="entry name" value="Cation_efflux_TM"/>
</dbReference>
<dbReference type="PANTHER" id="PTHR11562:SF17">
    <property type="entry name" value="RE54080P-RELATED"/>
    <property type="match status" value="1"/>
</dbReference>
<dbReference type="KEGG" id="gsn:YC6258_00442"/>
<evidence type="ECO:0000256" key="4">
    <source>
        <dbReference type="ARBA" id="ARBA00022692"/>
    </source>
</evidence>
<dbReference type="InterPro" id="IPR027470">
    <property type="entry name" value="Cation_efflux_CTD"/>
</dbReference>
<evidence type="ECO:0000256" key="9">
    <source>
        <dbReference type="SAM" id="Phobius"/>
    </source>
</evidence>
<dbReference type="InterPro" id="IPR027469">
    <property type="entry name" value="Cation_efflux_TMD_sf"/>
</dbReference>
<keyword evidence="13" id="KW-1185">Reference proteome</keyword>
<dbReference type="GO" id="GO:0005385">
    <property type="term" value="F:zinc ion transmembrane transporter activity"/>
    <property type="evidence" value="ECO:0007669"/>
    <property type="project" value="TreeGrafter"/>
</dbReference>
<dbReference type="AlphaFoldDB" id="A0A0C5VD74"/>
<dbReference type="SUPFAM" id="SSF160240">
    <property type="entry name" value="Cation efflux protein cytoplasmic domain-like"/>
    <property type="match status" value="1"/>
</dbReference>
<dbReference type="InterPro" id="IPR050681">
    <property type="entry name" value="CDF/SLC30A"/>
</dbReference>
<keyword evidence="4 9" id="KW-0812">Transmembrane</keyword>
<feature type="domain" description="Cation efflux protein cytoplasmic" evidence="11">
    <location>
        <begin position="212"/>
        <end position="287"/>
    </location>
</feature>
<evidence type="ECO:0000256" key="3">
    <source>
        <dbReference type="ARBA" id="ARBA00022448"/>
    </source>
</evidence>
<evidence type="ECO:0000259" key="11">
    <source>
        <dbReference type="Pfam" id="PF16916"/>
    </source>
</evidence>
<dbReference type="Pfam" id="PF16916">
    <property type="entry name" value="ZT_dimer"/>
    <property type="match status" value="1"/>
</dbReference>
<feature type="transmembrane region" description="Helical" evidence="9">
    <location>
        <begin position="20"/>
        <end position="38"/>
    </location>
</feature>
<dbReference type="PANTHER" id="PTHR11562">
    <property type="entry name" value="CATION EFFLUX PROTEIN/ ZINC TRANSPORTER"/>
    <property type="match status" value="1"/>
</dbReference>
<reference evidence="12 13" key="1">
    <citation type="submission" date="2014-01" db="EMBL/GenBank/DDBJ databases">
        <title>Full genme sequencing of cellulolytic bacterium Gynuella sunshinyii YC6258T gen. nov., sp. nov.</title>
        <authorList>
            <person name="Khan H."/>
            <person name="Chung E.J."/>
            <person name="Chung Y.R."/>
        </authorList>
    </citation>
    <scope>NUCLEOTIDE SEQUENCE [LARGE SCALE GENOMIC DNA]</scope>
    <source>
        <strain evidence="12 13">YC6258</strain>
    </source>
</reference>
<feature type="domain" description="Cation efflux protein transmembrane" evidence="10">
    <location>
        <begin position="20"/>
        <end position="206"/>
    </location>
</feature>
<protein>
    <submittedName>
        <fullName evidence="12">Co/Zn/Cd efflux system component</fullName>
    </submittedName>
</protein>
<evidence type="ECO:0000256" key="2">
    <source>
        <dbReference type="ARBA" id="ARBA00008873"/>
    </source>
</evidence>
<organism evidence="12 13">
    <name type="scientific">Gynuella sunshinyii YC6258</name>
    <dbReference type="NCBI Taxonomy" id="1445510"/>
    <lineage>
        <taxon>Bacteria</taxon>
        <taxon>Pseudomonadati</taxon>
        <taxon>Pseudomonadota</taxon>
        <taxon>Gammaproteobacteria</taxon>
        <taxon>Oceanospirillales</taxon>
        <taxon>Saccharospirillaceae</taxon>
        <taxon>Gynuella</taxon>
    </lineage>
</organism>
<dbReference type="InterPro" id="IPR036837">
    <property type="entry name" value="Cation_efflux_CTD_sf"/>
</dbReference>
<sequence>MSHNHHDHHHHHDSSQSMGLAFLLNTVFMVIEFIGGLMTGSTAILSDAVHDLGDSIALASAWLMEKKSLKPADSRYTFGYRRLSSLSALLNATILVAGSLWVVGLSISRFWQPTELHVEGMLALAILGTAVNGFAAIRIIRKTNNLNQNVMRWHLLEDALGWLAVLIGAIIIRLTGWTWIDPLLAILVAIIVGSAAFRSLQKAYAIISQQSPEPELYDTIKARVEALEAVDSAHHLRLWTQDGESHVLSLHVVTHEEITSTQYQALKQELKHVLAEFHIDHSTVEIEYPQEVCRLDKI</sequence>
<dbReference type="RefSeq" id="WP_044615541.1">
    <property type="nucleotide sequence ID" value="NZ_CP007142.1"/>
</dbReference>
<evidence type="ECO:0000259" key="10">
    <source>
        <dbReference type="Pfam" id="PF01545"/>
    </source>
</evidence>
<dbReference type="Pfam" id="PF01545">
    <property type="entry name" value="Cation_efflux"/>
    <property type="match status" value="1"/>
</dbReference>
<evidence type="ECO:0000313" key="13">
    <source>
        <dbReference type="Proteomes" id="UP000032266"/>
    </source>
</evidence>
<accession>A0A0C5VD74</accession>
<evidence type="ECO:0000313" key="12">
    <source>
        <dbReference type="EMBL" id="AJQ92492.1"/>
    </source>
</evidence>
<comment type="similarity">
    <text evidence="2">Belongs to the cation diffusion facilitator (CDF) transporter (TC 2.A.4) family. SLC30A subfamily.</text>
</comment>
<name>A0A0C5VD74_9GAMM</name>
<keyword evidence="3" id="KW-0813">Transport</keyword>
<keyword evidence="8 9" id="KW-0472">Membrane</keyword>
<dbReference type="Gene3D" id="1.20.1510.10">
    <property type="entry name" value="Cation efflux protein transmembrane domain"/>
    <property type="match status" value="1"/>
</dbReference>
<comment type="subcellular location">
    <subcellularLocation>
        <location evidence="1">Membrane</location>
        <topology evidence="1">Multi-pass membrane protein</topology>
    </subcellularLocation>
</comment>
<feature type="transmembrane region" description="Helical" evidence="9">
    <location>
        <begin position="160"/>
        <end position="177"/>
    </location>
</feature>
<evidence type="ECO:0000256" key="7">
    <source>
        <dbReference type="ARBA" id="ARBA00023065"/>
    </source>
</evidence>
<keyword evidence="7" id="KW-0406">Ion transport</keyword>
<dbReference type="EMBL" id="CP007142">
    <property type="protein sequence ID" value="AJQ92492.1"/>
    <property type="molecule type" value="Genomic_DNA"/>
</dbReference>
<keyword evidence="5" id="KW-0862">Zinc</keyword>
<feature type="transmembrane region" description="Helical" evidence="9">
    <location>
        <begin position="85"/>
        <end position="108"/>
    </location>
</feature>
<keyword evidence="5" id="KW-0864">Zinc transport</keyword>
<evidence type="ECO:0000256" key="5">
    <source>
        <dbReference type="ARBA" id="ARBA00022906"/>
    </source>
</evidence>
<dbReference type="Proteomes" id="UP000032266">
    <property type="component" value="Chromosome"/>
</dbReference>
<dbReference type="InterPro" id="IPR002524">
    <property type="entry name" value="Cation_efflux"/>
</dbReference>
<feature type="transmembrane region" description="Helical" evidence="9">
    <location>
        <begin position="183"/>
        <end position="200"/>
    </location>
</feature>
<evidence type="ECO:0000256" key="1">
    <source>
        <dbReference type="ARBA" id="ARBA00004141"/>
    </source>
</evidence>
<proteinExistence type="inferred from homology"/>
<evidence type="ECO:0000256" key="6">
    <source>
        <dbReference type="ARBA" id="ARBA00022989"/>
    </source>
</evidence>
<dbReference type="HOGENOM" id="CLU_013430_0_0_6"/>
<feature type="transmembrane region" description="Helical" evidence="9">
    <location>
        <begin position="120"/>
        <end position="140"/>
    </location>
</feature>
<evidence type="ECO:0000256" key="8">
    <source>
        <dbReference type="ARBA" id="ARBA00023136"/>
    </source>
</evidence>
<keyword evidence="6 9" id="KW-1133">Transmembrane helix</keyword>
<dbReference type="NCBIfam" id="TIGR01297">
    <property type="entry name" value="CDF"/>
    <property type="match status" value="1"/>
</dbReference>
<dbReference type="GO" id="GO:0005886">
    <property type="term" value="C:plasma membrane"/>
    <property type="evidence" value="ECO:0007669"/>
    <property type="project" value="TreeGrafter"/>
</dbReference>
<dbReference type="OrthoDB" id="9809646at2"/>